<proteinExistence type="predicted"/>
<feature type="chain" id="PRO_5011970115" description="Sugar transporter" evidence="8">
    <location>
        <begin position="25"/>
        <end position="69"/>
    </location>
</feature>
<dbReference type="InterPro" id="IPR032831">
    <property type="entry name" value="LptM_cons"/>
</dbReference>
<gene>
    <name evidence="9" type="ORF">CEJ42_23185</name>
</gene>
<evidence type="ECO:0000256" key="3">
    <source>
        <dbReference type="ARBA" id="ARBA00023136"/>
    </source>
</evidence>
<comment type="subcellular location">
    <subcellularLocation>
        <location evidence="1">Cell outer membrane</location>
        <topology evidence="1">Lipid-anchor</topology>
    </subcellularLocation>
</comment>
<evidence type="ECO:0000256" key="8">
    <source>
        <dbReference type="SAM" id="SignalP"/>
    </source>
</evidence>
<feature type="region of interest" description="Disordered" evidence="7">
    <location>
        <begin position="37"/>
        <end position="69"/>
    </location>
</feature>
<keyword evidence="4" id="KW-0564">Palmitate</keyword>
<dbReference type="RefSeq" id="WP_088752702.1">
    <property type="nucleotide sequence ID" value="NZ_NJGU01000017.1"/>
</dbReference>
<sequence length="69" mass="7076">MKSHYSLARRAAALATFSSLLILAGCGQKGPLYMPRIPPDPLVQTTPKPADAQAGGAVSKPDAADSAVK</sequence>
<accession>A0A246WLD2</accession>
<dbReference type="Proteomes" id="UP000197596">
    <property type="component" value="Unassembled WGS sequence"/>
</dbReference>
<reference evidence="9 10" key="1">
    <citation type="submission" date="2017-06" db="EMBL/GenBank/DDBJ databases">
        <title>Herbaspirillum phytohormonus sp. nov., isolated from the root nodule of Robinia pseudoacacia in lead-zinc mine.</title>
        <authorList>
            <person name="Fan M."/>
            <person name="Lin Y."/>
        </authorList>
    </citation>
    <scope>NUCLEOTIDE SEQUENCE [LARGE SCALE GENOMIC DNA]</scope>
    <source>
        <strain evidence="9 10">HZ10</strain>
    </source>
</reference>
<evidence type="ECO:0000256" key="7">
    <source>
        <dbReference type="SAM" id="MobiDB-lite"/>
    </source>
</evidence>
<organism evidence="9 10">
    <name type="scientific">Herbaspirillum robiniae</name>
    <dbReference type="NCBI Taxonomy" id="2014887"/>
    <lineage>
        <taxon>Bacteria</taxon>
        <taxon>Pseudomonadati</taxon>
        <taxon>Pseudomonadota</taxon>
        <taxon>Betaproteobacteria</taxon>
        <taxon>Burkholderiales</taxon>
        <taxon>Oxalobacteraceae</taxon>
        <taxon>Herbaspirillum</taxon>
    </lineage>
</organism>
<protein>
    <recommendedName>
        <fullName evidence="11">Sugar transporter</fullName>
    </recommendedName>
</protein>
<dbReference type="AlphaFoldDB" id="A0A246WLD2"/>
<keyword evidence="5" id="KW-0998">Cell outer membrane</keyword>
<dbReference type="PROSITE" id="PS51257">
    <property type="entry name" value="PROKAR_LIPOPROTEIN"/>
    <property type="match status" value="1"/>
</dbReference>
<evidence type="ECO:0000256" key="1">
    <source>
        <dbReference type="ARBA" id="ARBA00004459"/>
    </source>
</evidence>
<dbReference type="GO" id="GO:0009279">
    <property type="term" value="C:cell outer membrane"/>
    <property type="evidence" value="ECO:0007669"/>
    <property type="project" value="UniProtKB-SubCell"/>
</dbReference>
<dbReference type="EMBL" id="NJGU01000017">
    <property type="protein sequence ID" value="OWY26667.1"/>
    <property type="molecule type" value="Genomic_DNA"/>
</dbReference>
<evidence type="ECO:0000256" key="6">
    <source>
        <dbReference type="ARBA" id="ARBA00023288"/>
    </source>
</evidence>
<evidence type="ECO:0000256" key="2">
    <source>
        <dbReference type="ARBA" id="ARBA00022729"/>
    </source>
</evidence>
<keyword evidence="3" id="KW-0472">Membrane</keyword>
<dbReference type="NCBIfam" id="NF047847">
    <property type="entry name" value="SS_mature_LptM"/>
    <property type="match status" value="1"/>
</dbReference>
<name>A0A246WLD2_9BURK</name>
<dbReference type="Pfam" id="PF13627">
    <property type="entry name" value="LptM_cons"/>
    <property type="match status" value="1"/>
</dbReference>
<evidence type="ECO:0000313" key="9">
    <source>
        <dbReference type="EMBL" id="OWY26667.1"/>
    </source>
</evidence>
<evidence type="ECO:0000256" key="5">
    <source>
        <dbReference type="ARBA" id="ARBA00023237"/>
    </source>
</evidence>
<comment type="caution">
    <text evidence="9">The sequence shown here is derived from an EMBL/GenBank/DDBJ whole genome shotgun (WGS) entry which is preliminary data.</text>
</comment>
<feature type="signal peptide" evidence="8">
    <location>
        <begin position="1"/>
        <end position="24"/>
    </location>
</feature>
<keyword evidence="2 8" id="KW-0732">Signal</keyword>
<evidence type="ECO:0000313" key="10">
    <source>
        <dbReference type="Proteomes" id="UP000197596"/>
    </source>
</evidence>
<keyword evidence="6" id="KW-0449">Lipoprotein</keyword>
<evidence type="ECO:0008006" key="11">
    <source>
        <dbReference type="Google" id="ProtNLM"/>
    </source>
</evidence>
<evidence type="ECO:0000256" key="4">
    <source>
        <dbReference type="ARBA" id="ARBA00023139"/>
    </source>
</evidence>